<dbReference type="EMBL" id="CAJJDO010000056">
    <property type="protein sequence ID" value="CAD8172209.1"/>
    <property type="molecule type" value="Genomic_DNA"/>
</dbReference>
<proteinExistence type="predicted"/>
<organism evidence="2 3">
    <name type="scientific">Paramecium pentaurelia</name>
    <dbReference type="NCBI Taxonomy" id="43138"/>
    <lineage>
        <taxon>Eukaryota</taxon>
        <taxon>Sar</taxon>
        <taxon>Alveolata</taxon>
        <taxon>Ciliophora</taxon>
        <taxon>Intramacronucleata</taxon>
        <taxon>Oligohymenophorea</taxon>
        <taxon>Peniculida</taxon>
        <taxon>Parameciidae</taxon>
        <taxon>Paramecium</taxon>
    </lineage>
</organism>
<name>A0A8S1V8G3_9CILI</name>
<feature type="chain" id="PRO_5035854271" evidence="1">
    <location>
        <begin position="16"/>
        <end position="267"/>
    </location>
</feature>
<evidence type="ECO:0000313" key="3">
    <source>
        <dbReference type="Proteomes" id="UP000689195"/>
    </source>
</evidence>
<gene>
    <name evidence="2" type="ORF">PPENT_87.1.T0560157</name>
</gene>
<keyword evidence="1" id="KW-0732">Signal</keyword>
<sequence>MTLLLLFFLLEYSNFAPLPAADADAKCSQNDLFILSKASIIRENYKDVTSQFNGALLSSARKTIFRTQGIDNLPLRNLLYYYPSDPNLPQGHVVANLGESIIVEFYQAYKINTVRFWMWDIDGRQTDMQVFAIAADRKTENVIYDGIAPPNVNVVKFLINWYQDSNFIIEEGIVYSINICRSSKYRLSMLFDQLYSFKRQQFSNILQISIFMLIIFNNQQILTKSILRIQSFELRLSYHFIQQKISKINFIIYYLISFIQKLQHNIL</sequence>
<feature type="signal peptide" evidence="1">
    <location>
        <begin position="1"/>
        <end position="15"/>
    </location>
</feature>
<comment type="caution">
    <text evidence="2">The sequence shown here is derived from an EMBL/GenBank/DDBJ whole genome shotgun (WGS) entry which is preliminary data.</text>
</comment>
<reference evidence="2" key="1">
    <citation type="submission" date="2021-01" db="EMBL/GenBank/DDBJ databases">
        <authorList>
            <consortium name="Genoscope - CEA"/>
            <person name="William W."/>
        </authorList>
    </citation>
    <scope>NUCLEOTIDE SEQUENCE</scope>
</reference>
<evidence type="ECO:0000313" key="2">
    <source>
        <dbReference type="EMBL" id="CAD8172209.1"/>
    </source>
</evidence>
<evidence type="ECO:0000256" key="1">
    <source>
        <dbReference type="SAM" id="SignalP"/>
    </source>
</evidence>
<protein>
    <submittedName>
        <fullName evidence="2">Uncharacterized protein</fullName>
    </submittedName>
</protein>
<keyword evidence="3" id="KW-1185">Reference proteome</keyword>
<dbReference type="Proteomes" id="UP000689195">
    <property type="component" value="Unassembled WGS sequence"/>
</dbReference>
<dbReference type="AlphaFoldDB" id="A0A8S1V8G3"/>
<accession>A0A8S1V8G3</accession>